<sequence length="182" mass="20904">MIIFKDLLSGEELFTDAQKPKLNEDGTMFTFPAKVITKRMDEDVQLEGANPSAEEAPEESSEAEMQSGFDFVFSNRLVPRELATKKEIQAYFKGFFKALKTHMQESGESSEKIKEMEGAAVKVVKDLLQDWENLSFFQVRTQHRTKWGPAIHTFPDQSTFSQFREPAKLASILAYKHRFCHE</sequence>
<comment type="caution">
    <text evidence="3">The sequence shown here is derived from an EMBL/GenBank/DDBJ whole genome shotgun (WGS) entry which is preliminary data.</text>
</comment>
<dbReference type="Gene3D" id="2.170.150.10">
    <property type="entry name" value="Metal Binding Protein, Guanine Nucleotide Exchange Factor, Chain A"/>
    <property type="match status" value="1"/>
</dbReference>
<protein>
    <recommendedName>
        <fullName evidence="2">TCTP domain-containing protein</fullName>
    </recommendedName>
</protein>
<dbReference type="PANTHER" id="PTHR11991">
    <property type="entry name" value="TRANSLATIONALLY CONTROLLED TUMOR PROTEIN-RELATED"/>
    <property type="match status" value="1"/>
</dbReference>
<name>A0ABD0JLC0_9CAEN</name>
<dbReference type="PRINTS" id="PR01653">
    <property type="entry name" value="TCTPROTEIN"/>
</dbReference>
<dbReference type="InterPro" id="IPR011323">
    <property type="entry name" value="Mss4/transl-control_tumour"/>
</dbReference>
<dbReference type="Proteomes" id="UP001519460">
    <property type="component" value="Unassembled WGS sequence"/>
</dbReference>
<dbReference type="EMBL" id="JACVVK020000404">
    <property type="protein sequence ID" value="KAK7475515.1"/>
    <property type="molecule type" value="Genomic_DNA"/>
</dbReference>
<evidence type="ECO:0000259" key="2">
    <source>
        <dbReference type="PROSITE" id="PS51797"/>
    </source>
</evidence>
<dbReference type="PROSITE" id="PS51797">
    <property type="entry name" value="TCTP_3"/>
    <property type="match status" value="1"/>
</dbReference>
<dbReference type="SUPFAM" id="SSF51316">
    <property type="entry name" value="Mss4-like"/>
    <property type="match status" value="1"/>
</dbReference>
<keyword evidence="4" id="KW-1185">Reference proteome</keyword>
<accession>A0ABD0JLC0</accession>
<evidence type="ECO:0000256" key="1">
    <source>
        <dbReference type="PROSITE-ProRule" id="PRU01133"/>
    </source>
</evidence>
<dbReference type="InterPro" id="IPR034737">
    <property type="entry name" value="TCTP"/>
</dbReference>
<feature type="domain" description="TCTP" evidence="2">
    <location>
        <begin position="1"/>
        <end position="182"/>
    </location>
</feature>
<dbReference type="Pfam" id="PF00838">
    <property type="entry name" value="TCTP"/>
    <property type="match status" value="1"/>
</dbReference>
<organism evidence="3 4">
    <name type="scientific">Batillaria attramentaria</name>
    <dbReference type="NCBI Taxonomy" id="370345"/>
    <lineage>
        <taxon>Eukaryota</taxon>
        <taxon>Metazoa</taxon>
        <taxon>Spiralia</taxon>
        <taxon>Lophotrochozoa</taxon>
        <taxon>Mollusca</taxon>
        <taxon>Gastropoda</taxon>
        <taxon>Caenogastropoda</taxon>
        <taxon>Sorbeoconcha</taxon>
        <taxon>Cerithioidea</taxon>
        <taxon>Batillariidae</taxon>
        <taxon>Batillaria</taxon>
    </lineage>
</organism>
<dbReference type="PANTHER" id="PTHR11991:SF0">
    <property type="entry name" value="TRANSLATIONALLY-CONTROLLED TUMOR PROTEIN"/>
    <property type="match status" value="1"/>
</dbReference>
<comment type="similarity">
    <text evidence="1">Belongs to the TCTP family.</text>
</comment>
<dbReference type="InterPro" id="IPR018105">
    <property type="entry name" value="Translational_control_tumour_p"/>
</dbReference>
<evidence type="ECO:0000313" key="3">
    <source>
        <dbReference type="EMBL" id="KAK7475515.1"/>
    </source>
</evidence>
<evidence type="ECO:0000313" key="4">
    <source>
        <dbReference type="Proteomes" id="UP001519460"/>
    </source>
</evidence>
<gene>
    <name evidence="3" type="ORF">BaRGS_00033271</name>
</gene>
<dbReference type="AlphaFoldDB" id="A0ABD0JLC0"/>
<dbReference type="InterPro" id="IPR011057">
    <property type="entry name" value="Mss4-like_sf"/>
</dbReference>
<reference evidence="3 4" key="1">
    <citation type="journal article" date="2023" name="Sci. Data">
        <title>Genome assembly of the Korean intertidal mud-creeper Batillaria attramentaria.</title>
        <authorList>
            <person name="Patra A.K."/>
            <person name="Ho P.T."/>
            <person name="Jun S."/>
            <person name="Lee S.J."/>
            <person name="Kim Y."/>
            <person name="Won Y.J."/>
        </authorList>
    </citation>
    <scope>NUCLEOTIDE SEQUENCE [LARGE SCALE GENOMIC DNA]</scope>
    <source>
        <strain evidence="3">Wonlab-2016</strain>
    </source>
</reference>
<proteinExistence type="inferred from homology"/>